<gene>
    <name evidence="8" type="ORF">A3B50_03910</name>
</gene>
<dbReference type="PANTHER" id="PTHR43584">
    <property type="entry name" value="NUCLEOTIDYL TRANSFERASE"/>
    <property type="match status" value="1"/>
</dbReference>
<evidence type="ECO:0000256" key="3">
    <source>
        <dbReference type="ARBA" id="ARBA00023315"/>
    </source>
</evidence>
<dbReference type="PANTHER" id="PTHR43584:SF3">
    <property type="entry name" value="BIFUNCTIONAL PROTEIN GLMU"/>
    <property type="match status" value="1"/>
</dbReference>
<dbReference type="Gene3D" id="3.90.550.10">
    <property type="entry name" value="Spore Coat Polysaccharide Biosynthesis Protein SpsA, Chain A"/>
    <property type="match status" value="1"/>
</dbReference>
<comment type="catalytic activity">
    <reaction evidence="5">
        <text>N-acetyl-alpha-D-glucosamine 1-phosphate + UTP + H(+) = UDP-N-acetyl-alpha-D-glucosamine + diphosphate</text>
        <dbReference type="Rhea" id="RHEA:13509"/>
        <dbReference type="ChEBI" id="CHEBI:15378"/>
        <dbReference type="ChEBI" id="CHEBI:33019"/>
        <dbReference type="ChEBI" id="CHEBI:46398"/>
        <dbReference type="ChEBI" id="CHEBI:57705"/>
        <dbReference type="ChEBI" id="CHEBI:57776"/>
        <dbReference type="EC" id="2.7.7.23"/>
    </reaction>
</comment>
<evidence type="ECO:0000256" key="2">
    <source>
        <dbReference type="ARBA" id="ARBA00022695"/>
    </source>
</evidence>
<dbReference type="InterPro" id="IPR050065">
    <property type="entry name" value="GlmU-like"/>
</dbReference>
<accession>A0A1F7J2R8</accession>
<feature type="domain" description="Nucleotidyl transferase" evidence="7">
    <location>
        <begin position="8"/>
        <end position="223"/>
    </location>
</feature>
<keyword evidence="3" id="KW-0012">Acyltransferase</keyword>
<dbReference type="AlphaFoldDB" id="A0A1F7J2R8"/>
<keyword evidence="1" id="KW-0808">Transferase</keyword>
<organism evidence="8 9">
    <name type="scientific">Candidatus Roizmanbacteria bacterium RIFCSPLOWO2_01_FULL_40_42</name>
    <dbReference type="NCBI Taxonomy" id="1802066"/>
    <lineage>
        <taxon>Bacteria</taxon>
        <taxon>Candidatus Roizmaniibacteriota</taxon>
    </lineage>
</organism>
<comment type="function">
    <text evidence="6">Catalyzes the last two sequential reactions in the de novo biosynthetic pathway for UDP-N-acetylglucosamine (UDP-GlcNAc). The C-terminal domain catalyzes the transfer of acetyl group from acetyl coenzyme A to glucosamine-1-phosphate (GlcN-1-P) to produce N-acetylglucosamine-1-phosphate (GlcNAc-1-P), which is converted into UDP-GlcNAc by the transfer of uridine 5-monophosphate (from uridine 5-triphosphate), a reaction catalyzed by the N-terminal domain.</text>
</comment>
<comment type="caution">
    <text evidence="8">The sequence shown here is derived from an EMBL/GenBank/DDBJ whole genome shotgun (WGS) entry which is preliminary data.</text>
</comment>
<comment type="catalytic activity">
    <reaction evidence="4">
        <text>alpha-D-glucosamine 1-phosphate + acetyl-CoA = N-acetyl-alpha-D-glucosamine 1-phosphate + CoA + H(+)</text>
        <dbReference type="Rhea" id="RHEA:13725"/>
        <dbReference type="ChEBI" id="CHEBI:15378"/>
        <dbReference type="ChEBI" id="CHEBI:57287"/>
        <dbReference type="ChEBI" id="CHEBI:57288"/>
        <dbReference type="ChEBI" id="CHEBI:57776"/>
        <dbReference type="ChEBI" id="CHEBI:58516"/>
        <dbReference type="EC" id="2.3.1.157"/>
    </reaction>
</comment>
<dbReference type="InterPro" id="IPR029044">
    <property type="entry name" value="Nucleotide-diphossugar_trans"/>
</dbReference>
<dbReference type="GO" id="GO:0019134">
    <property type="term" value="F:glucosamine-1-phosphate N-acetyltransferase activity"/>
    <property type="evidence" value="ECO:0007669"/>
    <property type="project" value="UniProtKB-EC"/>
</dbReference>
<evidence type="ECO:0000256" key="4">
    <source>
        <dbReference type="ARBA" id="ARBA00048247"/>
    </source>
</evidence>
<name>A0A1F7J2R8_9BACT</name>
<keyword evidence="2" id="KW-0548">Nucleotidyltransferase</keyword>
<evidence type="ECO:0000256" key="6">
    <source>
        <dbReference type="ARBA" id="ARBA00049628"/>
    </source>
</evidence>
<sequence length="252" mass="27820">MNKPSTASIILAGGQGKRLNSKEVNKVVYPFLGKPMIKYGVDLFKRVSSPVIVVVGAFAESVKTVLKDENDVLFAFQKEQLGTGHAVRVALEALGSQPELVLVGMGDHMMYYSKKTLEDLLALHKKESAVVTFVSTKLDDPEEAAWGHVERGATGAVVDIIEHKDGNETQKKIKEVNAGLYCFDFKFLKTHISSIQKSPVTGEYYLTDIIKVAFTDKLPVAALMVPFQEVGIGVNRADELEKSQVYYKKTHE</sequence>
<dbReference type="GO" id="GO:0003977">
    <property type="term" value="F:UDP-N-acetylglucosamine diphosphorylase activity"/>
    <property type="evidence" value="ECO:0007669"/>
    <property type="project" value="UniProtKB-EC"/>
</dbReference>
<dbReference type="InterPro" id="IPR005835">
    <property type="entry name" value="NTP_transferase_dom"/>
</dbReference>
<evidence type="ECO:0000256" key="5">
    <source>
        <dbReference type="ARBA" id="ARBA00048493"/>
    </source>
</evidence>
<dbReference type="SUPFAM" id="SSF53448">
    <property type="entry name" value="Nucleotide-diphospho-sugar transferases"/>
    <property type="match status" value="1"/>
</dbReference>
<protein>
    <recommendedName>
        <fullName evidence="7">Nucleotidyl transferase domain-containing protein</fullName>
    </recommendedName>
</protein>
<dbReference type="Pfam" id="PF00483">
    <property type="entry name" value="NTP_transferase"/>
    <property type="match status" value="1"/>
</dbReference>
<evidence type="ECO:0000256" key="1">
    <source>
        <dbReference type="ARBA" id="ARBA00022679"/>
    </source>
</evidence>
<evidence type="ECO:0000259" key="7">
    <source>
        <dbReference type="Pfam" id="PF00483"/>
    </source>
</evidence>
<dbReference type="EMBL" id="MGAQ01000024">
    <property type="protein sequence ID" value="OGK49901.1"/>
    <property type="molecule type" value="Genomic_DNA"/>
</dbReference>
<proteinExistence type="predicted"/>
<reference evidence="8 9" key="1">
    <citation type="journal article" date="2016" name="Nat. Commun.">
        <title>Thousands of microbial genomes shed light on interconnected biogeochemical processes in an aquifer system.</title>
        <authorList>
            <person name="Anantharaman K."/>
            <person name="Brown C.T."/>
            <person name="Hug L.A."/>
            <person name="Sharon I."/>
            <person name="Castelle C.J."/>
            <person name="Probst A.J."/>
            <person name="Thomas B.C."/>
            <person name="Singh A."/>
            <person name="Wilkins M.J."/>
            <person name="Karaoz U."/>
            <person name="Brodie E.L."/>
            <person name="Williams K.H."/>
            <person name="Hubbard S.S."/>
            <person name="Banfield J.F."/>
        </authorList>
    </citation>
    <scope>NUCLEOTIDE SEQUENCE [LARGE SCALE GENOMIC DNA]</scope>
</reference>
<dbReference type="Proteomes" id="UP000178558">
    <property type="component" value="Unassembled WGS sequence"/>
</dbReference>
<evidence type="ECO:0000313" key="8">
    <source>
        <dbReference type="EMBL" id="OGK49901.1"/>
    </source>
</evidence>
<evidence type="ECO:0000313" key="9">
    <source>
        <dbReference type="Proteomes" id="UP000178558"/>
    </source>
</evidence>